<feature type="domain" description="F-box" evidence="1">
    <location>
        <begin position="32"/>
        <end position="71"/>
    </location>
</feature>
<dbReference type="SUPFAM" id="SSF81383">
    <property type="entry name" value="F-box domain"/>
    <property type="match status" value="1"/>
</dbReference>
<dbReference type="Proteomes" id="UP001443914">
    <property type="component" value="Unassembled WGS sequence"/>
</dbReference>
<evidence type="ECO:0000313" key="2">
    <source>
        <dbReference type="EMBL" id="KAK9697622.1"/>
    </source>
</evidence>
<reference evidence="2" key="1">
    <citation type="submission" date="2024-03" db="EMBL/GenBank/DDBJ databases">
        <title>WGS assembly of Saponaria officinalis var. Norfolk2.</title>
        <authorList>
            <person name="Jenkins J."/>
            <person name="Shu S."/>
            <person name="Grimwood J."/>
            <person name="Barry K."/>
            <person name="Goodstein D."/>
            <person name="Schmutz J."/>
            <person name="Leebens-Mack J."/>
            <person name="Osbourn A."/>
        </authorList>
    </citation>
    <scope>NUCLEOTIDE SEQUENCE [LARGE SCALE GENOMIC DNA]</scope>
    <source>
        <strain evidence="2">JIC</strain>
    </source>
</reference>
<dbReference type="InterPro" id="IPR001810">
    <property type="entry name" value="F-box_dom"/>
</dbReference>
<dbReference type="PANTHER" id="PTHR31672:SF13">
    <property type="entry name" value="F-BOX PROTEIN CPR30-LIKE"/>
    <property type="match status" value="1"/>
</dbReference>
<dbReference type="EMBL" id="JBDFQZ010000008">
    <property type="protein sequence ID" value="KAK9697622.1"/>
    <property type="molecule type" value="Genomic_DNA"/>
</dbReference>
<gene>
    <name evidence="2" type="ORF">RND81_08G049200</name>
</gene>
<evidence type="ECO:0000313" key="3">
    <source>
        <dbReference type="Proteomes" id="UP001443914"/>
    </source>
</evidence>
<keyword evidence="3" id="KW-1185">Reference proteome</keyword>
<protein>
    <recommendedName>
        <fullName evidence="1">F-box domain-containing protein</fullName>
    </recommendedName>
</protein>
<organism evidence="2 3">
    <name type="scientific">Saponaria officinalis</name>
    <name type="common">Common soapwort</name>
    <name type="synonym">Lychnis saponaria</name>
    <dbReference type="NCBI Taxonomy" id="3572"/>
    <lineage>
        <taxon>Eukaryota</taxon>
        <taxon>Viridiplantae</taxon>
        <taxon>Streptophyta</taxon>
        <taxon>Embryophyta</taxon>
        <taxon>Tracheophyta</taxon>
        <taxon>Spermatophyta</taxon>
        <taxon>Magnoliopsida</taxon>
        <taxon>eudicotyledons</taxon>
        <taxon>Gunneridae</taxon>
        <taxon>Pentapetalae</taxon>
        <taxon>Caryophyllales</taxon>
        <taxon>Caryophyllaceae</taxon>
        <taxon>Caryophylleae</taxon>
        <taxon>Saponaria</taxon>
    </lineage>
</organism>
<proteinExistence type="predicted"/>
<name>A0AAW1J2L2_SAPOF</name>
<evidence type="ECO:0000259" key="1">
    <source>
        <dbReference type="SMART" id="SM00256"/>
    </source>
</evidence>
<comment type="caution">
    <text evidence="2">The sequence shown here is derived from an EMBL/GenBank/DDBJ whole genome shotgun (WGS) entry which is preliminary data.</text>
</comment>
<dbReference type="PANTHER" id="PTHR31672">
    <property type="entry name" value="BNACNNG10540D PROTEIN"/>
    <property type="match status" value="1"/>
</dbReference>
<accession>A0AAW1J2L2</accession>
<sequence length="235" mass="26905">MVATETKWLQMKQCRVGHVQESIKGCNRITCLSHELLIEILLRLPNCKSVVRCQSVCKRWATVASDPWFISQFIDLKLRDGLPFGIVMWYKPNRYSLLWDGSESFFTRSIFDTRDSSFSPFPGLDDVHASATLVASCNDLLLYSRHEKGNKYDLYISNVQTRQWVALPSPPCYSSVLLYGLSSKYSKFVGIFCGLARKRTLASLKWLGTRYAKKRSMVVLVLRIFRTGILQLLGN</sequence>
<dbReference type="Gene3D" id="1.20.1280.50">
    <property type="match status" value="1"/>
</dbReference>
<dbReference type="InterPro" id="IPR050796">
    <property type="entry name" value="SCF_F-box_component"/>
</dbReference>
<dbReference type="SMART" id="SM00256">
    <property type="entry name" value="FBOX"/>
    <property type="match status" value="1"/>
</dbReference>
<dbReference type="AlphaFoldDB" id="A0AAW1J2L2"/>
<dbReference type="Pfam" id="PF12937">
    <property type="entry name" value="F-box-like"/>
    <property type="match status" value="1"/>
</dbReference>
<dbReference type="InterPro" id="IPR036047">
    <property type="entry name" value="F-box-like_dom_sf"/>
</dbReference>